<protein>
    <recommendedName>
        <fullName evidence="1">HTH cro/C1-type domain-containing protein</fullName>
    </recommendedName>
</protein>
<dbReference type="AlphaFoldDB" id="A0A095Y4N0"/>
<feature type="domain" description="HTH cro/C1-type" evidence="1">
    <location>
        <begin position="16"/>
        <end position="70"/>
    </location>
</feature>
<dbReference type="CDD" id="cd00093">
    <property type="entry name" value="HTH_XRE"/>
    <property type="match status" value="1"/>
</dbReference>
<evidence type="ECO:0000259" key="1">
    <source>
        <dbReference type="PROSITE" id="PS50943"/>
    </source>
</evidence>
<proteinExistence type="predicted"/>
<dbReference type="Pfam" id="PF01381">
    <property type="entry name" value="HTH_3"/>
    <property type="match status" value="1"/>
</dbReference>
<comment type="caution">
    <text evidence="2">The sequence shown here is derived from an EMBL/GenBank/DDBJ whole genome shotgun (WGS) entry which is preliminary data.</text>
</comment>
<dbReference type="SUPFAM" id="SSF47413">
    <property type="entry name" value="lambda repressor-like DNA-binding domains"/>
    <property type="match status" value="1"/>
</dbReference>
<dbReference type="EMBL" id="JRNE01000040">
    <property type="protein sequence ID" value="KGF17380.1"/>
    <property type="molecule type" value="Genomic_DNA"/>
</dbReference>
<evidence type="ECO:0000313" key="3">
    <source>
        <dbReference type="Proteomes" id="UP000029548"/>
    </source>
</evidence>
<name>A0A095Y4N0_9CORY</name>
<dbReference type="InterPro" id="IPR001387">
    <property type="entry name" value="Cro/C1-type_HTH"/>
</dbReference>
<dbReference type="GO" id="GO:0003677">
    <property type="term" value="F:DNA binding"/>
    <property type="evidence" value="ECO:0007669"/>
    <property type="project" value="InterPro"/>
</dbReference>
<accession>A0A095Y4N0</accession>
<organism evidence="2 3">
    <name type="scientific">Corynebacterium freneyi DNF00450</name>
    <dbReference type="NCBI Taxonomy" id="1287475"/>
    <lineage>
        <taxon>Bacteria</taxon>
        <taxon>Bacillati</taxon>
        <taxon>Actinomycetota</taxon>
        <taxon>Actinomycetes</taxon>
        <taxon>Mycobacteriales</taxon>
        <taxon>Corynebacteriaceae</taxon>
        <taxon>Corynebacterium</taxon>
    </lineage>
</organism>
<dbReference type="PROSITE" id="PS50943">
    <property type="entry name" value="HTH_CROC1"/>
    <property type="match status" value="1"/>
</dbReference>
<dbReference type="SMART" id="SM00530">
    <property type="entry name" value="HTH_XRE"/>
    <property type="match status" value="1"/>
</dbReference>
<dbReference type="InterPro" id="IPR010982">
    <property type="entry name" value="Lambda_DNA-bd_dom_sf"/>
</dbReference>
<dbReference type="Gene3D" id="1.10.260.40">
    <property type="entry name" value="lambda repressor-like DNA-binding domains"/>
    <property type="match status" value="1"/>
</dbReference>
<sequence>MSLSTTGPIESIGATVRFWREQRGWTRTRLAAETRIPLPTISDIEAGWEGATAFDLKRIWGALGIYATWIITPIKEEA</sequence>
<evidence type="ECO:0000313" key="2">
    <source>
        <dbReference type="EMBL" id="KGF17380.1"/>
    </source>
</evidence>
<gene>
    <name evidence="2" type="ORF">HMPREF1650_04255</name>
</gene>
<reference evidence="2 3" key="1">
    <citation type="submission" date="2014-07" db="EMBL/GenBank/DDBJ databases">
        <authorList>
            <person name="McCorrison J."/>
            <person name="Sanka R."/>
            <person name="Torralba M."/>
            <person name="Gillis M."/>
            <person name="Haft D.H."/>
            <person name="Methe B."/>
            <person name="Sutton G."/>
            <person name="Nelson K.E."/>
        </authorList>
    </citation>
    <scope>NUCLEOTIDE SEQUENCE [LARGE SCALE GENOMIC DNA]</scope>
    <source>
        <strain evidence="2 3">DNF00450</strain>
    </source>
</reference>
<dbReference type="RefSeq" id="WP_035121214.1">
    <property type="nucleotide sequence ID" value="NZ_JRNE01000040.1"/>
</dbReference>
<dbReference type="Proteomes" id="UP000029548">
    <property type="component" value="Unassembled WGS sequence"/>
</dbReference>